<dbReference type="EMBL" id="NIBD01000028">
    <property type="protein sequence ID" value="PAB55213.1"/>
    <property type="molecule type" value="Genomic_DNA"/>
</dbReference>
<dbReference type="RefSeq" id="WP_095182893.1">
    <property type="nucleotide sequence ID" value="NZ_NIBD01000028.1"/>
</dbReference>
<accession>A0A267M8S9</accession>
<gene>
    <name evidence="3" type="ORF">A3Q24_05910</name>
</gene>
<organism evidence="3 4">
    <name type="scientific">Lactobacillus johnsonii</name>
    <dbReference type="NCBI Taxonomy" id="33959"/>
    <lineage>
        <taxon>Bacteria</taxon>
        <taxon>Bacillati</taxon>
        <taxon>Bacillota</taxon>
        <taxon>Bacilli</taxon>
        <taxon>Lactobacillales</taxon>
        <taxon>Lactobacillaceae</taxon>
        <taxon>Lactobacillus</taxon>
    </lineage>
</organism>
<sequence>MTEETTNENVMVQQPTTETEPAKEITMKTYYWSNDNVPFRVIRTTDDIKEDQYPIAITAPDPNIKAPKYDWIEHKWIETSEESLGQRLTSVVEKLEDAQKSIDVLQEDHQKTLQNAESTDTAMDQLQKTVQMSNRMMATLSATVLALTKAYQGLKPSDTATETKGDAQ</sequence>
<feature type="region of interest" description="Disordered" evidence="2">
    <location>
        <begin position="1"/>
        <end position="21"/>
    </location>
</feature>
<proteinExistence type="predicted"/>
<comment type="caution">
    <text evidence="3">The sequence shown here is derived from an EMBL/GenBank/DDBJ whole genome shotgun (WGS) entry which is preliminary data.</text>
</comment>
<dbReference type="SUPFAM" id="SSF57997">
    <property type="entry name" value="Tropomyosin"/>
    <property type="match status" value="1"/>
</dbReference>
<dbReference type="Gene3D" id="1.10.287.1490">
    <property type="match status" value="1"/>
</dbReference>
<dbReference type="Proteomes" id="UP000216008">
    <property type="component" value="Unassembled WGS sequence"/>
</dbReference>
<keyword evidence="1" id="KW-0175">Coiled coil</keyword>
<evidence type="ECO:0000256" key="1">
    <source>
        <dbReference type="SAM" id="Coils"/>
    </source>
</evidence>
<evidence type="ECO:0000313" key="4">
    <source>
        <dbReference type="Proteomes" id="UP000216008"/>
    </source>
</evidence>
<reference evidence="3 4" key="1">
    <citation type="submission" date="2017-05" db="EMBL/GenBank/DDBJ databases">
        <title>Lactobacillus johnsonii from commercial turkeys.</title>
        <authorList>
            <person name="Johnson T.J."/>
            <person name="Youmans B."/>
        </authorList>
    </citation>
    <scope>NUCLEOTIDE SEQUENCE [LARGE SCALE GENOMIC DNA]</scope>
    <source>
        <strain evidence="3 4">UMNLJ114</strain>
    </source>
</reference>
<feature type="compositionally biased region" description="Polar residues" evidence="2">
    <location>
        <begin position="7"/>
        <end position="19"/>
    </location>
</feature>
<dbReference type="AlphaFoldDB" id="A0A267M8S9"/>
<feature type="coiled-coil region" evidence="1">
    <location>
        <begin position="88"/>
        <end position="115"/>
    </location>
</feature>
<evidence type="ECO:0000256" key="2">
    <source>
        <dbReference type="SAM" id="MobiDB-lite"/>
    </source>
</evidence>
<evidence type="ECO:0000313" key="3">
    <source>
        <dbReference type="EMBL" id="PAB55213.1"/>
    </source>
</evidence>
<name>A0A267M8S9_LACJH</name>
<protein>
    <submittedName>
        <fullName evidence="3">Uncharacterized protein</fullName>
    </submittedName>
</protein>